<dbReference type="PROSITE" id="PS50213">
    <property type="entry name" value="FAS1"/>
    <property type="match status" value="4"/>
</dbReference>
<dbReference type="GO" id="GO:0030198">
    <property type="term" value="P:extracellular matrix organization"/>
    <property type="evidence" value="ECO:0007669"/>
    <property type="project" value="TreeGrafter"/>
</dbReference>
<organism evidence="3 4">
    <name type="scientific">Clytia hemisphaerica</name>
    <dbReference type="NCBI Taxonomy" id="252671"/>
    <lineage>
        <taxon>Eukaryota</taxon>
        <taxon>Metazoa</taxon>
        <taxon>Cnidaria</taxon>
        <taxon>Hydrozoa</taxon>
        <taxon>Hydroidolina</taxon>
        <taxon>Leptothecata</taxon>
        <taxon>Obeliida</taxon>
        <taxon>Clytiidae</taxon>
        <taxon>Clytia</taxon>
    </lineage>
</organism>
<dbReference type="RefSeq" id="XP_066930015.1">
    <property type="nucleotide sequence ID" value="XM_067073914.1"/>
</dbReference>
<keyword evidence="1" id="KW-0732">Signal</keyword>
<evidence type="ECO:0000313" key="3">
    <source>
        <dbReference type="EnsemblMetazoa" id="CLYHEMP021488.1"/>
    </source>
</evidence>
<protein>
    <recommendedName>
        <fullName evidence="2">FAS1 domain-containing protein</fullName>
    </recommendedName>
</protein>
<feature type="domain" description="FAS1" evidence="2">
    <location>
        <begin position="308"/>
        <end position="442"/>
    </location>
</feature>
<proteinExistence type="predicted"/>
<dbReference type="EnsemblMetazoa" id="CLYHEMT021488.1">
    <property type="protein sequence ID" value="CLYHEMP021488.1"/>
    <property type="gene ID" value="CLYHEMG021488"/>
</dbReference>
<feature type="domain" description="FAS1" evidence="2">
    <location>
        <begin position="34"/>
        <end position="167"/>
    </location>
</feature>
<dbReference type="Proteomes" id="UP000594262">
    <property type="component" value="Unplaced"/>
</dbReference>
<dbReference type="OrthoDB" id="286301at2759"/>
<feature type="signal peptide" evidence="1">
    <location>
        <begin position="1"/>
        <end position="17"/>
    </location>
</feature>
<dbReference type="Pfam" id="PF02469">
    <property type="entry name" value="Fasciclin"/>
    <property type="match status" value="3"/>
</dbReference>
<sequence length="625" mass="72959">MKYIVLLVFVLIGQSQASSSISLPETKTWRQCLEELKLQESIKSYGIEHFSKMAMDIHFFRLLYSKANYTFFIPTDKGFNMSETYLTNQTYFKKRRFMQYHIYPGIHTARSVRDGRAIVSFDGDKAYGNRLYDRYTKKIRFWIQGSEVLQHNLKLGNSIVHIINHALTPPTSDLFQYLESTRGHSIFLDILDRYQVYFQFPFGGTIFAPYDDAFANIPTTYKDKIFKNGLNTRTFLRDHIIRHPMCRGRLYHKSGWSRVYNDNGQTLELYRDKKSKDYSFVESAGVMSVKQVREGWVYAVSEVLLPNIDSKLMDILKDLKATKFIQYVQTAGYLPLLNSLVEVYTVFAPNNKAFDDLDNATKTRLKEDPGYLKLLVEYHLVRGRYSTETMTKRLFYRTVAKNGTINYRLFASRAMGSIQKSRIINNNQMALNGICHLINKVLIPPEITTYDVINDIRSLRLISKMYDKFSEEFRQVLENEDKAYTLFLPTNQAVKAFFYQQNPVNETDAIQKLEILIRNQHYVTQPLIILEDDNQPAIPIKSGNFPILGSSSDRETRILTLRKREKLEGYLTPYFIEEFKSSLVQLNHVTRNGVIQLVDSVFDGKSKVQVTKEMWKSLQKRWKDN</sequence>
<dbReference type="PANTHER" id="PTHR10900">
    <property type="entry name" value="PERIOSTIN-RELATED"/>
    <property type="match status" value="1"/>
</dbReference>
<reference evidence="3" key="1">
    <citation type="submission" date="2021-01" db="UniProtKB">
        <authorList>
            <consortium name="EnsemblMetazoa"/>
        </authorList>
    </citation>
    <scope>IDENTIFICATION</scope>
</reference>
<dbReference type="GeneID" id="136817587"/>
<evidence type="ECO:0000259" key="2">
    <source>
        <dbReference type="PROSITE" id="PS50213"/>
    </source>
</evidence>
<name>A0A7M6DQ14_9CNID</name>
<dbReference type="PANTHER" id="PTHR10900:SF77">
    <property type="entry name" value="FI19380P1"/>
    <property type="match status" value="1"/>
</dbReference>
<dbReference type="GO" id="GO:0050839">
    <property type="term" value="F:cell adhesion molecule binding"/>
    <property type="evidence" value="ECO:0007669"/>
    <property type="project" value="TreeGrafter"/>
</dbReference>
<dbReference type="InterPro" id="IPR000782">
    <property type="entry name" value="FAS1_domain"/>
</dbReference>
<feature type="chain" id="PRO_5029824763" description="FAS1 domain-containing protein" evidence="1">
    <location>
        <begin position="18"/>
        <end position="625"/>
    </location>
</feature>
<dbReference type="SUPFAM" id="SSF82153">
    <property type="entry name" value="FAS1 domain"/>
    <property type="match status" value="4"/>
</dbReference>
<accession>A0A7M6DQ14</accession>
<dbReference type="GO" id="GO:0005615">
    <property type="term" value="C:extracellular space"/>
    <property type="evidence" value="ECO:0007669"/>
    <property type="project" value="TreeGrafter"/>
</dbReference>
<feature type="domain" description="FAS1" evidence="2">
    <location>
        <begin position="446"/>
        <end position="602"/>
    </location>
</feature>
<dbReference type="GO" id="GO:0007155">
    <property type="term" value="P:cell adhesion"/>
    <property type="evidence" value="ECO:0007669"/>
    <property type="project" value="TreeGrafter"/>
</dbReference>
<feature type="domain" description="FAS1" evidence="2">
    <location>
        <begin position="171"/>
        <end position="304"/>
    </location>
</feature>
<evidence type="ECO:0000313" key="4">
    <source>
        <dbReference type="Proteomes" id="UP000594262"/>
    </source>
</evidence>
<dbReference type="AlphaFoldDB" id="A0A7M6DQ14"/>
<dbReference type="InterPro" id="IPR050904">
    <property type="entry name" value="Adhesion/Biosynth-related"/>
</dbReference>
<dbReference type="SMART" id="SM00554">
    <property type="entry name" value="FAS1"/>
    <property type="match status" value="3"/>
</dbReference>
<dbReference type="InterPro" id="IPR036378">
    <property type="entry name" value="FAS1_dom_sf"/>
</dbReference>
<dbReference type="GO" id="GO:0031012">
    <property type="term" value="C:extracellular matrix"/>
    <property type="evidence" value="ECO:0007669"/>
    <property type="project" value="TreeGrafter"/>
</dbReference>
<keyword evidence="4" id="KW-1185">Reference proteome</keyword>
<evidence type="ECO:0000256" key="1">
    <source>
        <dbReference type="SAM" id="SignalP"/>
    </source>
</evidence>
<dbReference type="Gene3D" id="2.30.180.10">
    <property type="entry name" value="FAS1 domain"/>
    <property type="match status" value="4"/>
</dbReference>